<dbReference type="Gene3D" id="1.20.1250.20">
    <property type="entry name" value="MFS general substrate transporter like domains"/>
    <property type="match status" value="2"/>
</dbReference>
<dbReference type="PROSITE" id="PS50850">
    <property type="entry name" value="MFS"/>
    <property type="match status" value="1"/>
</dbReference>
<feature type="transmembrane region" description="Helical" evidence="8">
    <location>
        <begin position="383"/>
        <end position="402"/>
    </location>
</feature>
<evidence type="ECO:0000313" key="10">
    <source>
        <dbReference type="EMBL" id="CAD6445768.1"/>
    </source>
</evidence>
<dbReference type="FunFam" id="1.20.1250.20:FF:000294">
    <property type="entry name" value="MFS transporter of unkown specificity"/>
    <property type="match status" value="1"/>
</dbReference>
<comment type="similarity">
    <text evidence="2">Belongs to the major facilitator superfamily.</text>
</comment>
<dbReference type="InterPro" id="IPR020846">
    <property type="entry name" value="MFS_dom"/>
</dbReference>
<feature type="transmembrane region" description="Helical" evidence="8">
    <location>
        <begin position="320"/>
        <end position="340"/>
    </location>
</feature>
<proteinExistence type="inferred from homology"/>
<comment type="subcellular location">
    <subcellularLocation>
        <location evidence="1">Membrane</location>
        <topology evidence="1">Multi-pass membrane protein</topology>
    </subcellularLocation>
</comment>
<evidence type="ECO:0000259" key="9">
    <source>
        <dbReference type="PROSITE" id="PS50850"/>
    </source>
</evidence>
<keyword evidence="5 8" id="KW-1133">Transmembrane helix</keyword>
<feature type="compositionally biased region" description="Basic and acidic residues" evidence="7">
    <location>
        <begin position="13"/>
        <end position="30"/>
    </location>
</feature>
<dbReference type="PANTHER" id="PTHR42718:SF1">
    <property type="entry name" value="LOW AFFINITY AMMONIUM TRANSPORTER"/>
    <property type="match status" value="1"/>
</dbReference>
<feature type="transmembrane region" description="Helical" evidence="8">
    <location>
        <begin position="92"/>
        <end position="109"/>
    </location>
</feature>
<dbReference type="SUPFAM" id="SSF103473">
    <property type="entry name" value="MFS general substrate transporter"/>
    <property type="match status" value="1"/>
</dbReference>
<feature type="transmembrane region" description="Helical" evidence="8">
    <location>
        <begin position="213"/>
        <end position="233"/>
    </location>
</feature>
<evidence type="ECO:0000256" key="7">
    <source>
        <dbReference type="SAM" id="MobiDB-lite"/>
    </source>
</evidence>
<evidence type="ECO:0000256" key="1">
    <source>
        <dbReference type="ARBA" id="ARBA00004141"/>
    </source>
</evidence>
<dbReference type="GO" id="GO:0016020">
    <property type="term" value="C:membrane"/>
    <property type="evidence" value="ECO:0007669"/>
    <property type="project" value="UniProtKB-SubCell"/>
</dbReference>
<feature type="transmembrane region" description="Helical" evidence="8">
    <location>
        <begin position="408"/>
        <end position="434"/>
    </location>
</feature>
<feature type="transmembrane region" description="Helical" evidence="8">
    <location>
        <begin position="153"/>
        <end position="171"/>
    </location>
</feature>
<evidence type="ECO:0000256" key="2">
    <source>
        <dbReference type="ARBA" id="ARBA00008335"/>
    </source>
</evidence>
<feature type="transmembrane region" description="Helical" evidence="8">
    <location>
        <begin position="352"/>
        <end position="376"/>
    </location>
</feature>
<dbReference type="InterPro" id="IPR036259">
    <property type="entry name" value="MFS_trans_sf"/>
</dbReference>
<dbReference type="OrthoDB" id="2428527at2759"/>
<dbReference type="CDD" id="cd17476">
    <property type="entry name" value="MFS_Amf1_MDR_like"/>
    <property type="match status" value="1"/>
</dbReference>
<dbReference type="EMBL" id="CAJHIA010000017">
    <property type="protein sequence ID" value="CAD6445768.1"/>
    <property type="molecule type" value="Genomic_DNA"/>
</dbReference>
<feature type="region of interest" description="Disordered" evidence="7">
    <location>
        <begin position="1"/>
        <end position="33"/>
    </location>
</feature>
<feature type="transmembrane region" description="Helical" evidence="8">
    <location>
        <begin position="282"/>
        <end position="300"/>
    </location>
</feature>
<evidence type="ECO:0000256" key="4">
    <source>
        <dbReference type="ARBA" id="ARBA00022692"/>
    </source>
</evidence>
<reference evidence="10" key="1">
    <citation type="submission" date="2020-10" db="EMBL/GenBank/DDBJ databases">
        <authorList>
            <person name="Kusch S."/>
        </authorList>
    </citation>
    <scope>NUCLEOTIDE SEQUENCE</scope>
    <source>
        <strain evidence="10">SwB9</strain>
    </source>
</reference>
<keyword evidence="6 8" id="KW-0472">Membrane</keyword>
<evidence type="ECO:0000256" key="6">
    <source>
        <dbReference type="ARBA" id="ARBA00023136"/>
    </source>
</evidence>
<evidence type="ECO:0000256" key="5">
    <source>
        <dbReference type="ARBA" id="ARBA00022989"/>
    </source>
</evidence>
<dbReference type="FunFam" id="1.20.1250.20:FF:000285">
    <property type="entry name" value="MFS general substrate transporter"/>
    <property type="match status" value="1"/>
</dbReference>
<keyword evidence="11" id="KW-1185">Reference proteome</keyword>
<keyword evidence="3" id="KW-0813">Transport</keyword>
<comment type="caution">
    <text evidence="10">The sequence shown here is derived from an EMBL/GenBank/DDBJ whole genome shotgun (WGS) entry which is preliminary data.</text>
</comment>
<gene>
    <name evidence="10" type="ORF">SCLTRI_LOCUS5978</name>
</gene>
<organism evidence="10 11">
    <name type="scientific">Sclerotinia trifoliorum</name>
    <dbReference type="NCBI Taxonomy" id="28548"/>
    <lineage>
        <taxon>Eukaryota</taxon>
        <taxon>Fungi</taxon>
        <taxon>Dikarya</taxon>
        <taxon>Ascomycota</taxon>
        <taxon>Pezizomycotina</taxon>
        <taxon>Leotiomycetes</taxon>
        <taxon>Helotiales</taxon>
        <taxon>Sclerotiniaceae</taxon>
        <taxon>Sclerotinia</taxon>
    </lineage>
</organism>
<evidence type="ECO:0000256" key="3">
    <source>
        <dbReference type="ARBA" id="ARBA00022448"/>
    </source>
</evidence>
<dbReference type="Proteomes" id="UP000624404">
    <property type="component" value="Unassembled WGS sequence"/>
</dbReference>
<feature type="transmembrane region" description="Helical" evidence="8">
    <location>
        <begin position="253"/>
        <end position="270"/>
    </location>
</feature>
<feature type="transmembrane region" description="Helical" evidence="8">
    <location>
        <begin position="121"/>
        <end position="141"/>
    </location>
</feature>
<evidence type="ECO:0000256" key="8">
    <source>
        <dbReference type="SAM" id="Phobius"/>
    </source>
</evidence>
<dbReference type="PANTHER" id="PTHR42718">
    <property type="entry name" value="MAJOR FACILITATOR SUPERFAMILY MULTIDRUG TRANSPORTER MFSC"/>
    <property type="match status" value="1"/>
</dbReference>
<name>A0A8H2VVZ2_9HELO</name>
<accession>A0A8H2VVZ2</accession>
<feature type="transmembrane region" description="Helical" evidence="8">
    <location>
        <begin position="446"/>
        <end position="468"/>
    </location>
</feature>
<dbReference type="GO" id="GO:0022857">
    <property type="term" value="F:transmembrane transporter activity"/>
    <property type="evidence" value="ECO:0007669"/>
    <property type="project" value="InterPro"/>
</dbReference>
<feature type="transmembrane region" description="Helical" evidence="8">
    <location>
        <begin position="53"/>
        <end position="80"/>
    </location>
</feature>
<feature type="transmembrane region" description="Helical" evidence="8">
    <location>
        <begin position="488"/>
        <end position="509"/>
    </location>
</feature>
<dbReference type="AlphaFoldDB" id="A0A8H2VVZ2"/>
<dbReference type="InterPro" id="IPR011701">
    <property type="entry name" value="MFS"/>
</dbReference>
<feature type="transmembrane region" description="Helical" evidence="8">
    <location>
        <begin position="183"/>
        <end position="201"/>
    </location>
</feature>
<protein>
    <submittedName>
        <fullName evidence="10">Fd225b07-a178-46bc-9442-a3ad9835d288</fullName>
    </submittedName>
</protein>
<evidence type="ECO:0000313" key="11">
    <source>
        <dbReference type="Proteomes" id="UP000624404"/>
    </source>
</evidence>
<feature type="domain" description="Major facilitator superfamily (MFS) profile" evidence="9">
    <location>
        <begin position="55"/>
        <end position="514"/>
    </location>
</feature>
<keyword evidence="4 8" id="KW-0812">Transmembrane</keyword>
<dbReference type="Pfam" id="PF07690">
    <property type="entry name" value="MFS_1"/>
    <property type="match status" value="1"/>
</dbReference>
<sequence>MESPLASSSSSKMARDGPLDIEKTKSKPETTDPNALELVQSKIEHFNSRPREIIFIALICMAQLMTQAALGQAIAPLHIIGSSFGISNPGQLSWFAAAYSLTVGTFILIAGRLGDLYGHKILFVSGFFWFGLWSLLAGFSAYSDPIFFDVTRALQGIGPAFLLPNALAILARIYEPGRKKEMIFSLFGATAPTGFTLGATFSSIFAEFVWWPWAYWVAAMVCVLLAVVGIIIIPQTPPPHFDGSVSMFKRADGAGALAGVAGLVLVNFAWNQGPVVGWSTVYVYVVLIIGALVLGIFAFIESRATYPLVPFDAFNSHTGYTLACIAGGWSSFGIWVFYFWQILEEMRGVGPLLGTAMISPTTISGLCASLTTGYILSKVPASTVMMIAMTGFLLGSILMATVPINQTYWAQTFVSTIVTPWGMDMSFPAATILLSDSMHKDHQGLAASLVNTVVNYSISIGLGIAGTVEVQINNGGKNKQDLLKGYRGAQYIGIGLAGLGLGSSILFALSERTKRAKDRKEAGHIEGV</sequence>